<feature type="signal peptide" evidence="2">
    <location>
        <begin position="1"/>
        <end position="20"/>
    </location>
</feature>
<evidence type="ECO:0000256" key="1">
    <source>
        <dbReference type="SAM" id="MobiDB-lite"/>
    </source>
</evidence>
<feature type="compositionally biased region" description="Polar residues" evidence="1">
    <location>
        <begin position="88"/>
        <end position="97"/>
    </location>
</feature>
<dbReference type="Proteomes" id="UP000724874">
    <property type="component" value="Unassembled WGS sequence"/>
</dbReference>
<gene>
    <name evidence="3" type="ORF">CPB84DRAFT_614365</name>
</gene>
<accession>A0A9P5NU21</accession>
<evidence type="ECO:0000256" key="2">
    <source>
        <dbReference type="SAM" id="SignalP"/>
    </source>
</evidence>
<comment type="caution">
    <text evidence="3">The sequence shown here is derived from an EMBL/GenBank/DDBJ whole genome shotgun (WGS) entry which is preliminary data.</text>
</comment>
<evidence type="ECO:0008006" key="5">
    <source>
        <dbReference type="Google" id="ProtNLM"/>
    </source>
</evidence>
<dbReference type="AlphaFoldDB" id="A0A9P5NU21"/>
<evidence type="ECO:0000313" key="3">
    <source>
        <dbReference type="EMBL" id="KAF8905243.1"/>
    </source>
</evidence>
<evidence type="ECO:0000313" key="4">
    <source>
        <dbReference type="Proteomes" id="UP000724874"/>
    </source>
</evidence>
<keyword evidence="4" id="KW-1185">Reference proteome</keyword>
<protein>
    <recommendedName>
        <fullName evidence="5">Secreted protein</fullName>
    </recommendedName>
</protein>
<sequence>MGHLLAFLYSCLTFLHTYQGLTSCLGWAQARIECIAAYHAESLVIAGYLYHHLQVAFRNPSPFLLISYTPNFCSRSSLDLNRRRTSSLKKPSNQTRSGKGHPTGFRQ</sequence>
<proteinExistence type="predicted"/>
<dbReference type="EMBL" id="JADNYJ010000023">
    <property type="protein sequence ID" value="KAF8905243.1"/>
    <property type="molecule type" value="Genomic_DNA"/>
</dbReference>
<keyword evidence="2" id="KW-0732">Signal</keyword>
<reference evidence="3" key="1">
    <citation type="submission" date="2020-11" db="EMBL/GenBank/DDBJ databases">
        <authorList>
            <consortium name="DOE Joint Genome Institute"/>
            <person name="Ahrendt S."/>
            <person name="Riley R."/>
            <person name="Andreopoulos W."/>
            <person name="LaButti K."/>
            <person name="Pangilinan J."/>
            <person name="Ruiz-duenas F.J."/>
            <person name="Barrasa J.M."/>
            <person name="Sanchez-Garcia M."/>
            <person name="Camarero S."/>
            <person name="Miyauchi S."/>
            <person name="Serrano A."/>
            <person name="Linde D."/>
            <person name="Babiker R."/>
            <person name="Drula E."/>
            <person name="Ayuso-Fernandez I."/>
            <person name="Pacheco R."/>
            <person name="Padilla G."/>
            <person name="Ferreira P."/>
            <person name="Barriuso J."/>
            <person name="Kellner H."/>
            <person name="Castanera R."/>
            <person name="Alfaro M."/>
            <person name="Ramirez L."/>
            <person name="Pisabarro A.G."/>
            <person name="Kuo A."/>
            <person name="Tritt A."/>
            <person name="Lipzen A."/>
            <person name="He G."/>
            <person name="Yan M."/>
            <person name="Ng V."/>
            <person name="Cullen D."/>
            <person name="Martin F."/>
            <person name="Rosso M.-N."/>
            <person name="Henrissat B."/>
            <person name="Hibbett D."/>
            <person name="Martinez A.T."/>
            <person name="Grigoriev I.V."/>
        </authorList>
    </citation>
    <scope>NUCLEOTIDE SEQUENCE</scope>
    <source>
        <strain evidence="3">AH 44721</strain>
    </source>
</reference>
<feature type="chain" id="PRO_5040294386" description="Secreted protein" evidence="2">
    <location>
        <begin position="21"/>
        <end position="107"/>
    </location>
</feature>
<feature type="region of interest" description="Disordered" evidence="1">
    <location>
        <begin position="83"/>
        <end position="107"/>
    </location>
</feature>
<organism evidence="3 4">
    <name type="scientific">Gymnopilus junonius</name>
    <name type="common">Spectacular rustgill mushroom</name>
    <name type="synonym">Gymnopilus spectabilis subsp. junonius</name>
    <dbReference type="NCBI Taxonomy" id="109634"/>
    <lineage>
        <taxon>Eukaryota</taxon>
        <taxon>Fungi</taxon>
        <taxon>Dikarya</taxon>
        <taxon>Basidiomycota</taxon>
        <taxon>Agaricomycotina</taxon>
        <taxon>Agaricomycetes</taxon>
        <taxon>Agaricomycetidae</taxon>
        <taxon>Agaricales</taxon>
        <taxon>Agaricineae</taxon>
        <taxon>Hymenogastraceae</taxon>
        <taxon>Gymnopilus</taxon>
    </lineage>
</organism>
<name>A0A9P5NU21_GYMJU</name>